<dbReference type="InterPro" id="IPR025398">
    <property type="entry name" value="DUF4371"/>
</dbReference>
<dbReference type="AlphaFoldDB" id="A0A8B8GA27"/>
<reference evidence="3" key="1">
    <citation type="submission" date="2025-08" db="UniProtKB">
        <authorList>
            <consortium name="RefSeq"/>
        </authorList>
    </citation>
    <scope>IDENTIFICATION</scope>
    <source>
        <tissue evidence="3">Whole body</tissue>
    </source>
</reference>
<proteinExistence type="predicted"/>
<name>A0A8B8GA27_9HEMI</name>
<dbReference type="SMART" id="SM00597">
    <property type="entry name" value="ZnF_TTF"/>
    <property type="match status" value="1"/>
</dbReference>
<feature type="domain" description="TTF-type" evidence="1">
    <location>
        <begin position="10"/>
        <end position="88"/>
    </location>
</feature>
<evidence type="ECO:0000313" key="3">
    <source>
        <dbReference type="RefSeq" id="XP_025419652.1"/>
    </source>
</evidence>
<gene>
    <name evidence="3" type="primary">LOC112689979</name>
</gene>
<feature type="non-terminal residue" evidence="3">
    <location>
        <position position="1"/>
    </location>
</feature>
<keyword evidence="2" id="KW-1185">Reference proteome</keyword>
<organism evidence="2 3">
    <name type="scientific">Sipha flava</name>
    <name type="common">yellow sugarcane aphid</name>
    <dbReference type="NCBI Taxonomy" id="143950"/>
    <lineage>
        <taxon>Eukaryota</taxon>
        <taxon>Metazoa</taxon>
        <taxon>Ecdysozoa</taxon>
        <taxon>Arthropoda</taxon>
        <taxon>Hexapoda</taxon>
        <taxon>Insecta</taxon>
        <taxon>Pterygota</taxon>
        <taxon>Neoptera</taxon>
        <taxon>Paraneoptera</taxon>
        <taxon>Hemiptera</taxon>
        <taxon>Sternorrhyncha</taxon>
        <taxon>Aphidomorpha</taxon>
        <taxon>Aphidoidea</taxon>
        <taxon>Aphididae</taxon>
        <taxon>Sipha</taxon>
    </lineage>
</organism>
<dbReference type="RefSeq" id="XP_025419652.1">
    <property type="nucleotide sequence ID" value="XM_025563867.1"/>
</dbReference>
<dbReference type="Proteomes" id="UP000694846">
    <property type="component" value="Unplaced"/>
</dbReference>
<dbReference type="PANTHER" id="PTHR45749">
    <property type="match status" value="1"/>
</dbReference>
<dbReference type="PANTHER" id="PTHR45749:SF37">
    <property type="entry name" value="OS05G0311600 PROTEIN"/>
    <property type="match status" value="1"/>
</dbReference>
<evidence type="ECO:0000259" key="1">
    <source>
        <dbReference type="SMART" id="SM00597"/>
    </source>
</evidence>
<sequence>IFPLTQFGPQNRSFNAKHYSEFEWLEYSISRDAIFCFNCIHFAKNLKSDILITTGYNNWRKNRQYMKVLINITLFCAKQGLALRGHDEKSSTVSNTGNFKELCTLFALNDKEFSDFFNRKINYTSWIIQNSILEVCSNMTLNTIISEIKDCGMYFIMCDEARFYKKEQLSICIRYIIPNSYSVCEQFIGFFDVSNGRGAEHISIEIFSVLKKFGISDIPLVAQTYDGANVMSESTSGVQT</sequence>
<accession>A0A8B8GA27</accession>
<evidence type="ECO:0000313" key="2">
    <source>
        <dbReference type="Proteomes" id="UP000694846"/>
    </source>
</evidence>
<dbReference type="GeneID" id="112689979"/>
<dbReference type="OrthoDB" id="6616281at2759"/>
<dbReference type="Pfam" id="PF14291">
    <property type="entry name" value="DUF4371"/>
    <property type="match status" value="1"/>
</dbReference>
<protein>
    <submittedName>
        <fullName evidence="3">Zinc finger MYM-type protein 1-like</fullName>
    </submittedName>
</protein>
<dbReference type="InterPro" id="IPR006580">
    <property type="entry name" value="Znf_TTF"/>
</dbReference>